<sequence>MNILFPTWKSFGVEDIKETFEELGHKVSLYEREPKNYRIDPRYKSEIKKYIKENDIDAVFTSNYYPVISDGCNDIKIPYLSWCYDSPLILTYSKSVFNEVNRIFIFDSLMVQELRNLGVKNVWYMPMAVNEKRLADLSISPQDRKIVESDVSFVGRLYTEEHNLYDRMEPKLDDYTKGYLEGIMESQRMIYGYTFIEELLTPDIVEKMMAAMPIKVQENGMESIEYIYANYFLCRKMTQLDRTEIFSYLGEKLHEIKLENGRNIAPMKLYTSEPTPQLKGIKNMGEVHYMYEMPLVFKYSKINLNITLRSIRNGIPLRAMDIMGAGGFLLTNYQNDFSMHFVDGEDYVSYSDREDMLNKIKYYLEHEDERKMIAENGCRKVREEHTYTQRLSEIIGSI</sequence>
<protein>
    <recommendedName>
        <fullName evidence="1">Spore protein YkvP/CgeB glycosyl transferase-like domain-containing protein</fullName>
    </recommendedName>
</protein>
<dbReference type="Proteomes" id="UP000050833">
    <property type="component" value="Unassembled WGS sequence"/>
</dbReference>
<name>A0AAW3JPY8_9FIRM</name>
<feature type="domain" description="Spore protein YkvP/CgeB glycosyl transferase-like" evidence="1">
    <location>
        <begin position="280"/>
        <end position="395"/>
    </location>
</feature>
<comment type="caution">
    <text evidence="2">The sequence shown here is derived from an EMBL/GenBank/DDBJ whole genome shotgun (WGS) entry which is preliminary data.</text>
</comment>
<reference evidence="2 3" key="1">
    <citation type="submission" date="2015-10" db="EMBL/GenBank/DDBJ databases">
        <title>Butyribacter intestini gen. nov., sp. nov., a butyric acid-producing bacterium of the family Lachnospiraceae isolated from the human faeces.</title>
        <authorList>
            <person name="Zou Y."/>
            <person name="Xue W."/>
            <person name="Luo G."/>
            <person name="Lv M."/>
        </authorList>
    </citation>
    <scope>NUCLEOTIDE SEQUENCE [LARGE SCALE GENOMIC DNA]</scope>
    <source>
        <strain evidence="2 3">TF01-11</strain>
    </source>
</reference>
<evidence type="ECO:0000259" key="1">
    <source>
        <dbReference type="Pfam" id="PF13524"/>
    </source>
</evidence>
<keyword evidence="3" id="KW-1185">Reference proteome</keyword>
<evidence type="ECO:0000313" key="2">
    <source>
        <dbReference type="EMBL" id="KQC84365.1"/>
    </source>
</evidence>
<dbReference type="EMBL" id="LLKB01000006">
    <property type="protein sequence ID" value="KQC84365.1"/>
    <property type="molecule type" value="Genomic_DNA"/>
</dbReference>
<gene>
    <name evidence="2" type="ORF">APZ18_13760</name>
</gene>
<dbReference type="Pfam" id="PF13524">
    <property type="entry name" value="Glyco_trans_1_2"/>
    <property type="match status" value="1"/>
</dbReference>
<dbReference type="InterPro" id="IPR055259">
    <property type="entry name" value="YkvP/CgeB_Glyco_trans-like"/>
</dbReference>
<dbReference type="RefSeq" id="WP_055945979.1">
    <property type="nucleotide sequence ID" value="NZ_JAQDCV010000003.1"/>
</dbReference>
<accession>A0AAW3JPY8</accession>
<dbReference type="AlphaFoldDB" id="A0AAW3JPY8"/>
<evidence type="ECO:0000313" key="3">
    <source>
        <dbReference type="Proteomes" id="UP000050833"/>
    </source>
</evidence>
<proteinExistence type="predicted"/>
<organism evidence="2 3">
    <name type="scientific">Butyribacter intestini</name>
    <dbReference type="NCBI Taxonomy" id="1703332"/>
    <lineage>
        <taxon>Bacteria</taxon>
        <taxon>Bacillati</taxon>
        <taxon>Bacillota</taxon>
        <taxon>Clostridia</taxon>
        <taxon>Lachnospirales</taxon>
        <taxon>Lachnospiraceae</taxon>
        <taxon>Butyribacter</taxon>
    </lineage>
</organism>